<reference evidence="2" key="1">
    <citation type="submission" date="2009-10" db="EMBL/GenBank/DDBJ databases">
        <title>Diversity of trophic interactions inside an arsenic-rich microbial ecosystem.</title>
        <authorList>
            <person name="Bertin P.N."/>
            <person name="Heinrich-Salmeron A."/>
            <person name="Pelletier E."/>
            <person name="Goulhen-Chollet F."/>
            <person name="Arsene-Ploetze F."/>
            <person name="Gallien S."/>
            <person name="Calteau A."/>
            <person name="Vallenet D."/>
            <person name="Casiot C."/>
            <person name="Chane-Woon-Ming B."/>
            <person name="Giloteaux L."/>
            <person name="Barakat M."/>
            <person name="Bonnefoy V."/>
            <person name="Bruneel O."/>
            <person name="Chandler M."/>
            <person name="Cleiss J."/>
            <person name="Duran R."/>
            <person name="Elbaz-Poulichet F."/>
            <person name="Fonknechten N."/>
            <person name="Lauga B."/>
            <person name="Mornico D."/>
            <person name="Ortet P."/>
            <person name="Schaeffer C."/>
            <person name="Siguier P."/>
            <person name="Alexander Thil Smith A."/>
            <person name="Van Dorsselaer A."/>
            <person name="Weissenbach J."/>
            <person name="Medigue C."/>
            <person name="Le Paslier D."/>
        </authorList>
    </citation>
    <scope>NUCLEOTIDE SEQUENCE</scope>
</reference>
<name>E6QH39_9ZZZZ</name>
<evidence type="ECO:0000313" key="2">
    <source>
        <dbReference type="EMBL" id="CBI06553.1"/>
    </source>
</evidence>
<sequence>MSVSRNWCWCRLSVPPLRWWTILQPAHGVPADLAAPDDNNRQVRSPSAMALLVQVPAKPRAGAEQVSERIGAWPPEQKKPATNDGPVF</sequence>
<evidence type="ECO:0000256" key="1">
    <source>
        <dbReference type="SAM" id="MobiDB-lite"/>
    </source>
</evidence>
<dbReference type="AlphaFoldDB" id="E6QH39"/>
<accession>E6QH39</accession>
<comment type="caution">
    <text evidence="2">The sequence shown here is derived from an EMBL/GenBank/DDBJ whole genome shotgun (WGS) entry which is preliminary data.</text>
</comment>
<feature type="region of interest" description="Disordered" evidence="1">
    <location>
        <begin position="60"/>
        <end position="88"/>
    </location>
</feature>
<protein>
    <submittedName>
        <fullName evidence="2">Uncharacterized protein</fullName>
    </submittedName>
</protein>
<gene>
    <name evidence="2" type="ORF">CARN5_3224</name>
</gene>
<dbReference type="EMBL" id="CABP01000188">
    <property type="protein sequence ID" value="CBI06553.1"/>
    <property type="molecule type" value="Genomic_DNA"/>
</dbReference>
<organism evidence="2">
    <name type="scientific">mine drainage metagenome</name>
    <dbReference type="NCBI Taxonomy" id="410659"/>
    <lineage>
        <taxon>unclassified sequences</taxon>
        <taxon>metagenomes</taxon>
        <taxon>ecological metagenomes</taxon>
    </lineage>
</organism>
<proteinExistence type="predicted"/>